<comment type="subcellular location">
    <subcellularLocation>
        <location evidence="1">Membrane</location>
        <topology evidence="1">Multi-pass membrane protein</topology>
    </subcellularLocation>
</comment>
<keyword evidence="2 5" id="KW-0812">Transmembrane</keyword>
<organism evidence="6 7">
    <name type="scientific">Clostridium butyricum</name>
    <dbReference type="NCBI Taxonomy" id="1492"/>
    <lineage>
        <taxon>Bacteria</taxon>
        <taxon>Bacillati</taxon>
        <taxon>Bacillota</taxon>
        <taxon>Clostridia</taxon>
        <taxon>Eubacteriales</taxon>
        <taxon>Clostridiaceae</taxon>
        <taxon>Clostridium</taxon>
    </lineage>
</organism>
<dbReference type="GeneID" id="92944190"/>
<dbReference type="Pfam" id="PF05105">
    <property type="entry name" value="Phage_holin_4_1"/>
    <property type="match status" value="1"/>
</dbReference>
<feature type="transmembrane region" description="Helical" evidence="5">
    <location>
        <begin position="93"/>
        <end position="116"/>
    </location>
</feature>
<dbReference type="EMBL" id="CP040626">
    <property type="protein sequence ID" value="QMW90987.1"/>
    <property type="molecule type" value="Genomic_DNA"/>
</dbReference>
<protein>
    <submittedName>
        <fullName evidence="6">Phage holin family protein</fullName>
    </submittedName>
</protein>
<evidence type="ECO:0000256" key="4">
    <source>
        <dbReference type="ARBA" id="ARBA00023136"/>
    </source>
</evidence>
<proteinExistence type="predicted"/>
<dbReference type="GO" id="GO:0016020">
    <property type="term" value="C:membrane"/>
    <property type="evidence" value="ECO:0007669"/>
    <property type="project" value="UniProtKB-SubCell"/>
</dbReference>
<dbReference type="InterPro" id="IPR006480">
    <property type="entry name" value="Phage_holin_4_1"/>
</dbReference>
<evidence type="ECO:0000256" key="5">
    <source>
        <dbReference type="SAM" id="Phobius"/>
    </source>
</evidence>
<keyword evidence="3 5" id="KW-1133">Transmembrane helix</keyword>
<dbReference type="RefSeq" id="WP_051119196.1">
    <property type="nucleotide sequence ID" value="NZ_AP019716.1"/>
</dbReference>
<gene>
    <name evidence="6" type="ORF">FF104_08420</name>
</gene>
<evidence type="ECO:0000313" key="6">
    <source>
        <dbReference type="EMBL" id="QMW90987.1"/>
    </source>
</evidence>
<sequence length="160" mass="17670">MEKTTYLKTLVASIGAFLSFKLGILLPVLGLLSLVMITDYVTGILDAKSRGEINSRTGMWGIVKKLLYGVEVAIAMVVDWTIINVAGQLNIDIHMGTFFGLLVSIWLIFNEIISILENLTRLGTPMPSFLVKFVSTFKVVVENNGDMLTDNLDKNINENS</sequence>
<evidence type="ECO:0000256" key="2">
    <source>
        <dbReference type="ARBA" id="ARBA00022692"/>
    </source>
</evidence>
<feature type="transmembrane region" description="Helical" evidence="5">
    <location>
        <begin position="66"/>
        <end position="87"/>
    </location>
</feature>
<dbReference type="NCBIfam" id="TIGR01593">
    <property type="entry name" value="holin_tox_secr"/>
    <property type="match status" value="1"/>
</dbReference>
<evidence type="ECO:0000313" key="7">
    <source>
        <dbReference type="Proteomes" id="UP000515243"/>
    </source>
</evidence>
<dbReference type="AlphaFoldDB" id="A0AAP9UE77"/>
<feature type="transmembrane region" description="Helical" evidence="5">
    <location>
        <begin position="20"/>
        <end position="45"/>
    </location>
</feature>
<accession>A0AAP9UE77</accession>
<evidence type="ECO:0000256" key="1">
    <source>
        <dbReference type="ARBA" id="ARBA00004141"/>
    </source>
</evidence>
<keyword evidence="4 5" id="KW-0472">Membrane</keyword>
<reference evidence="6 7" key="1">
    <citation type="submission" date="2019-05" db="EMBL/GenBank/DDBJ databases">
        <authorList>
            <person name="Schori C."/>
            <person name="Ahrens C."/>
        </authorList>
    </citation>
    <scope>NUCLEOTIDE SEQUENCE [LARGE SCALE GENOMIC DNA]</scope>
    <source>
        <strain evidence="6 7">DSM 10702</strain>
    </source>
</reference>
<dbReference type="Proteomes" id="UP000515243">
    <property type="component" value="Chromosome 1"/>
</dbReference>
<name>A0AAP9UE77_CLOBU</name>
<evidence type="ECO:0000256" key="3">
    <source>
        <dbReference type="ARBA" id="ARBA00022989"/>
    </source>
</evidence>